<keyword evidence="3" id="KW-1185">Reference proteome</keyword>
<sequence>MHHYHHRAFYIGVVCVAAIVVGLLALNFPVFLDAFDQWGFQVKCGTGFASDLSQAAAAAGQHTYVDQCQTALMLRRLWAIPLVVVGSIVLVVVAGVATIVWGRESVFGEDPVA</sequence>
<keyword evidence="1" id="KW-0472">Membrane</keyword>
<dbReference type="AlphaFoldDB" id="A0A318HG91"/>
<keyword evidence="1" id="KW-0812">Transmembrane</keyword>
<evidence type="ECO:0000313" key="3">
    <source>
        <dbReference type="Proteomes" id="UP000247781"/>
    </source>
</evidence>
<evidence type="ECO:0000256" key="1">
    <source>
        <dbReference type="SAM" id="Phobius"/>
    </source>
</evidence>
<evidence type="ECO:0000313" key="2">
    <source>
        <dbReference type="EMBL" id="PXX05503.1"/>
    </source>
</evidence>
<keyword evidence="1" id="KW-1133">Transmembrane helix</keyword>
<accession>A0A318HG91</accession>
<reference evidence="3" key="1">
    <citation type="submission" date="2018-05" db="EMBL/GenBank/DDBJ databases">
        <authorList>
            <person name="Deangelis K."/>
            <person name="Huntemann M."/>
            <person name="Clum A."/>
            <person name="Pillay M."/>
            <person name="Palaniappan K."/>
            <person name="Varghese N."/>
            <person name="Mikhailova N."/>
            <person name="Stamatis D."/>
            <person name="Reddy T."/>
            <person name="Daum C."/>
            <person name="Shapiro N."/>
            <person name="Ivanova N."/>
            <person name="Kyrpides N."/>
            <person name="Woyke T."/>
        </authorList>
    </citation>
    <scope>NUCLEOTIDE SEQUENCE [LARGE SCALE GENOMIC DNA]</scope>
    <source>
        <strain evidence="3">GAS496</strain>
    </source>
</reference>
<evidence type="ECO:0008006" key="4">
    <source>
        <dbReference type="Google" id="ProtNLM"/>
    </source>
</evidence>
<dbReference type="EMBL" id="QJJU01000017">
    <property type="protein sequence ID" value="PXX05503.1"/>
    <property type="molecule type" value="Genomic_DNA"/>
</dbReference>
<organism evidence="2 3">
    <name type="scientific">Mycolicibacterium moriokaense</name>
    <dbReference type="NCBI Taxonomy" id="39691"/>
    <lineage>
        <taxon>Bacteria</taxon>
        <taxon>Bacillati</taxon>
        <taxon>Actinomycetota</taxon>
        <taxon>Actinomycetes</taxon>
        <taxon>Mycobacteriales</taxon>
        <taxon>Mycobacteriaceae</taxon>
        <taxon>Mycolicibacterium</taxon>
    </lineage>
</organism>
<proteinExistence type="predicted"/>
<name>A0A318HG91_9MYCO</name>
<comment type="caution">
    <text evidence="2">The sequence shown here is derived from an EMBL/GenBank/DDBJ whole genome shotgun (WGS) entry which is preliminary data.</text>
</comment>
<protein>
    <recommendedName>
        <fullName evidence="4">Transmembrane protein</fullName>
    </recommendedName>
</protein>
<gene>
    <name evidence="2" type="ORF">C8E89_11711</name>
</gene>
<feature type="transmembrane region" description="Helical" evidence="1">
    <location>
        <begin position="9"/>
        <end position="32"/>
    </location>
</feature>
<dbReference type="RefSeq" id="WP_110318304.1">
    <property type="nucleotide sequence ID" value="NZ_QJJU01000017.1"/>
</dbReference>
<feature type="transmembrane region" description="Helical" evidence="1">
    <location>
        <begin position="78"/>
        <end position="101"/>
    </location>
</feature>
<dbReference type="Proteomes" id="UP000247781">
    <property type="component" value="Unassembled WGS sequence"/>
</dbReference>
<reference evidence="2 3" key="2">
    <citation type="submission" date="2018-06" db="EMBL/GenBank/DDBJ databases">
        <title>Sequencing of bacterial isolates from soil warming experiment in Harvard Forest, Massachusetts, USA.</title>
        <authorList>
            <person name="Deangelis K.PhD."/>
        </authorList>
    </citation>
    <scope>NUCLEOTIDE SEQUENCE [LARGE SCALE GENOMIC DNA]</scope>
    <source>
        <strain evidence="2 3">GAS496</strain>
    </source>
</reference>